<proteinExistence type="predicted"/>
<reference evidence="2 3" key="1">
    <citation type="submission" date="2017-12" db="EMBL/GenBank/DDBJ databases">
        <title>Integrating genomic resources of turbot (Scophthalmus maximus) in depth evaluation of genetic and physical mapping variation across individuals.</title>
        <authorList>
            <person name="Martinez P."/>
        </authorList>
    </citation>
    <scope>NUCLEOTIDE SEQUENCE [LARGE SCALE GENOMIC DNA]</scope>
</reference>
<evidence type="ECO:0000313" key="3">
    <source>
        <dbReference type="Proteomes" id="UP000246464"/>
    </source>
</evidence>
<dbReference type="EMBL" id="CP026254">
    <property type="protein sequence ID" value="AWP10469.1"/>
    <property type="molecule type" value="Genomic_DNA"/>
</dbReference>
<name>A0A2U9C465_SCOMX</name>
<accession>A0A2U9C465</accession>
<feature type="compositionally biased region" description="Acidic residues" evidence="1">
    <location>
        <begin position="72"/>
        <end position="84"/>
    </location>
</feature>
<organism evidence="2 3">
    <name type="scientific">Scophthalmus maximus</name>
    <name type="common">Turbot</name>
    <name type="synonym">Psetta maxima</name>
    <dbReference type="NCBI Taxonomy" id="52904"/>
    <lineage>
        <taxon>Eukaryota</taxon>
        <taxon>Metazoa</taxon>
        <taxon>Chordata</taxon>
        <taxon>Craniata</taxon>
        <taxon>Vertebrata</taxon>
        <taxon>Euteleostomi</taxon>
        <taxon>Actinopterygii</taxon>
        <taxon>Neopterygii</taxon>
        <taxon>Teleostei</taxon>
        <taxon>Neoteleostei</taxon>
        <taxon>Acanthomorphata</taxon>
        <taxon>Carangaria</taxon>
        <taxon>Pleuronectiformes</taxon>
        <taxon>Pleuronectoidei</taxon>
        <taxon>Scophthalmidae</taxon>
        <taxon>Scophthalmus</taxon>
    </lineage>
</organism>
<protein>
    <submittedName>
        <fullName evidence="2">Uncharacterized protein</fullName>
    </submittedName>
</protein>
<feature type="region of interest" description="Disordered" evidence="1">
    <location>
        <begin position="56"/>
        <end position="84"/>
    </location>
</feature>
<evidence type="ECO:0000313" key="2">
    <source>
        <dbReference type="EMBL" id="AWP10469.1"/>
    </source>
</evidence>
<sequence>MADCRAPGGATPETTLHFLFPVNRPTLVPLNHGSASESTAALRLCELDLGLFITKPRSSQKREARVPPPSEWAEDCDEEAGGKC</sequence>
<evidence type="ECO:0000256" key="1">
    <source>
        <dbReference type="SAM" id="MobiDB-lite"/>
    </source>
</evidence>
<dbReference type="AlphaFoldDB" id="A0A2U9C465"/>
<dbReference type="Proteomes" id="UP000246464">
    <property type="component" value="Chromosome 12"/>
</dbReference>
<gene>
    <name evidence="2" type="ORF">SMAX5B_009242</name>
</gene>
<keyword evidence="3" id="KW-1185">Reference proteome</keyword>